<reference evidence="1" key="1">
    <citation type="submission" date="2020-11" db="EMBL/GenBank/DDBJ databases">
        <authorList>
            <person name="Tran Van P."/>
        </authorList>
    </citation>
    <scope>NUCLEOTIDE SEQUENCE</scope>
</reference>
<gene>
    <name evidence="1" type="ORF">NMOB1V02_LOCUS141</name>
</gene>
<dbReference type="EMBL" id="OA882048">
    <property type="protein sequence ID" value="CAD7272197.1"/>
    <property type="molecule type" value="Genomic_DNA"/>
</dbReference>
<evidence type="ECO:0008006" key="3">
    <source>
        <dbReference type="Google" id="ProtNLM"/>
    </source>
</evidence>
<dbReference type="FunFam" id="1.20.1440.160:FF:000001">
    <property type="entry name" value="Tumor necrosis factor alpha-induced protein 8-like 1"/>
    <property type="match status" value="1"/>
</dbReference>
<evidence type="ECO:0000313" key="1">
    <source>
        <dbReference type="EMBL" id="CAD7272197.1"/>
    </source>
</evidence>
<dbReference type="PANTHER" id="PTHR12757:SF1">
    <property type="entry name" value="PROTEIN SALIVARY GLANDS MARRED"/>
    <property type="match status" value="1"/>
</dbReference>
<accession>A0A7R9G909</accession>
<dbReference type="EMBL" id="CAJPEX010000011">
    <property type="protein sequence ID" value="CAG0912349.1"/>
    <property type="molecule type" value="Genomic_DNA"/>
</dbReference>
<dbReference type="AlphaFoldDB" id="A0A7R9G909"/>
<dbReference type="PANTHER" id="PTHR12757">
    <property type="entry name" value="TUMOR NECROSIS FACTOR INDUCED PROTEIN"/>
    <property type="match status" value="1"/>
</dbReference>
<organism evidence="1">
    <name type="scientific">Notodromas monacha</name>
    <dbReference type="NCBI Taxonomy" id="399045"/>
    <lineage>
        <taxon>Eukaryota</taxon>
        <taxon>Metazoa</taxon>
        <taxon>Ecdysozoa</taxon>
        <taxon>Arthropoda</taxon>
        <taxon>Crustacea</taxon>
        <taxon>Oligostraca</taxon>
        <taxon>Ostracoda</taxon>
        <taxon>Podocopa</taxon>
        <taxon>Podocopida</taxon>
        <taxon>Cypridocopina</taxon>
        <taxon>Cypridoidea</taxon>
        <taxon>Cyprididae</taxon>
        <taxon>Notodromas</taxon>
    </lineage>
</organism>
<dbReference type="GO" id="GO:0005737">
    <property type="term" value="C:cytoplasm"/>
    <property type="evidence" value="ECO:0007669"/>
    <property type="project" value="TreeGrafter"/>
</dbReference>
<dbReference type="InterPro" id="IPR008477">
    <property type="entry name" value="TNFAIP8-like"/>
</dbReference>
<sequence>MFCCALDFLDLVDDIFETVARNDPCNSQGAGASNRASREVCARGLMADAFRARDIGLRAQKKLLSRMTSHKGMVKVLIDDNSGQLLDNLYRFVKHHTGSKKDAEKIVKNIIKLSVKAGILSRNEQFSQDEIQLGNDFVRKFHTLAKTVISFHEVDFTYDRGFISKQISECHDLFAKIISRHLSEKSLSRLDNVFGFFSDPNFLDQVFQPKYPHRELFDKLVNDLKKALDEGDL</sequence>
<proteinExistence type="predicted"/>
<protein>
    <recommendedName>
        <fullName evidence="3">Tumor necrosis factor alpha-induced protein 8-like protein</fullName>
    </recommendedName>
</protein>
<dbReference type="Gene3D" id="1.20.1440.160">
    <property type="entry name" value="Tumor necrosis factor alpha-induced protein 8-like"/>
    <property type="match status" value="1"/>
</dbReference>
<dbReference type="GO" id="GO:0042981">
    <property type="term" value="P:regulation of apoptotic process"/>
    <property type="evidence" value="ECO:0007669"/>
    <property type="project" value="InterPro"/>
</dbReference>
<dbReference type="OrthoDB" id="10055976at2759"/>
<dbReference type="Pfam" id="PF05527">
    <property type="entry name" value="TNFAIP8"/>
    <property type="match status" value="1"/>
</dbReference>
<evidence type="ECO:0000313" key="2">
    <source>
        <dbReference type="Proteomes" id="UP000678499"/>
    </source>
</evidence>
<dbReference type="InterPro" id="IPR038355">
    <property type="entry name" value="TNFAIP8_sf"/>
</dbReference>
<keyword evidence="2" id="KW-1185">Reference proteome</keyword>
<dbReference type="Proteomes" id="UP000678499">
    <property type="component" value="Unassembled WGS sequence"/>
</dbReference>
<name>A0A7R9G909_9CRUS</name>